<dbReference type="AlphaFoldDB" id="A0A813F0P7"/>
<keyword evidence="4" id="KW-0067">ATP-binding</keyword>
<protein>
    <recommendedName>
        <fullName evidence="8">RNA helicase</fullName>
    </recommendedName>
</protein>
<sequence length="204" mass="21285">MVFQGIPAKTAGGRVKVWSDVFRCAACNLDCSGEAAYVQHLGLKSHVAKAGWEGYAGLLPNDKGVIPTLSPWLLHALGPGPAEAARAAVTYNENQPAGAAARKVAISSETEEALQAALQGEGLSRRTDLGGGREKKQEQRAQVHRAVVPLAVPGGGPLAGARQALPAAAQREVFLRAVAEHQVVIVEGETGSGKTTQIPQFLLE</sequence>
<dbReference type="PANTHER" id="PTHR18934">
    <property type="entry name" value="ATP-DEPENDENT RNA HELICASE"/>
    <property type="match status" value="1"/>
</dbReference>
<feature type="region of interest" description="Disordered" evidence="5">
    <location>
        <begin position="120"/>
        <end position="142"/>
    </location>
</feature>
<dbReference type="GO" id="GO:0005524">
    <property type="term" value="F:ATP binding"/>
    <property type="evidence" value="ECO:0007669"/>
    <property type="project" value="UniProtKB-KW"/>
</dbReference>
<dbReference type="PANTHER" id="PTHR18934:SF99">
    <property type="entry name" value="ATP-DEPENDENT RNA HELICASE DHX37-RELATED"/>
    <property type="match status" value="1"/>
</dbReference>
<comment type="caution">
    <text evidence="6">The sequence shown here is derived from an EMBL/GenBank/DDBJ whole genome shotgun (WGS) entry which is preliminary data.</text>
</comment>
<feature type="compositionally biased region" description="Basic and acidic residues" evidence="5">
    <location>
        <begin position="123"/>
        <end position="141"/>
    </location>
</feature>
<evidence type="ECO:0000313" key="7">
    <source>
        <dbReference type="Proteomes" id="UP000654075"/>
    </source>
</evidence>
<feature type="non-terminal residue" evidence="6">
    <location>
        <position position="1"/>
    </location>
</feature>
<accession>A0A813F0P7</accession>
<dbReference type="GO" id="GO:0003723">
    <property type="term" value="F:RNA binding"/>
    <property type="evidence" value="ECO:0007669"/>
    <property type="project" value="TreeGrafter"/>
</dbReference>
<proteinExistence type="predicted"/>
<evidence type="ECO:0000256" key="3">
    <source>
        <dbReference type="ARBA" id="ARBA00022806"/>
    </source>
</evidence>
<dbReference type="GO" id="GO:0004386">
    <property type="term" value="F:helicase activity"/>
    <property type="evidence" value="ECO:0007669"/>
    <property type="project" value="UniProtKB-KW"/>
</dbReference>
<keyword evidence="3" id="KW-0347">Helicase</keyword>
<evidence type="ECO:0000256" key="2">
    <source>
        <dbReference type="ARBA" id="ARBA00022801"/>
    </source>
</evidence>
<evidence type="ECO:0000313" key="6">
    <source>
        <dbReference type="EMBL" id="CAE8604805.1"/>
    </source>
</evidence>
<keyword evidence="2" id="KW-0378">Hydrolase</keyword>
<evidence type="ECO:0000256" key="4">
    <source>
        <dbReference type="ARBA" id="ARBA00022840"/>
    </source>
</evidence>
<dbReference type="EMBL" id="CAJNNV010016979">
    <property type="protein sequence ID" value="CAE8604805.1"/>
    <property type="molecule type" value="Genomic_DNA"/>
</dbReference>
<dbReference type="SUPFAM" id="SSF52540">
    <property type="entry name" value="P-loop containing nucleoside triphosphate hydrolases"/>
    <property type="match status" value="1"/>
</dbReference>
<evidence type="ECO:0000256" key="1">
    <source>
        <dbReference type="ARBA" id="ARBA00022741"/>
    </source>
</evidence>
<dbReference type="GO" id="GO:0016787">
    <property type="term" value="F:hydrolase activity"/>
    <property type="evidence" value="ECO:0007669"/>
    <property type="project" value="UniProtKB-KW"/>
</dbReference>
<evidence type="ECO:0008006" key="8">
    <source>
        <dbReference type="Google" id="ProtNLM"/>
    </source>
</evidence>
<reference evidence="6" key="1">
    <citation type="submission" date="2021-02" db="EMBL/GenBank/DDBJ databases">
        <authorList>
            <person name="Dougan E. K."/>
            <person name="Rhodes N."/>
            <person name="Thang M."/>
            <person name="Chan C."/>
        </authorList>
    </citation>
    <scope>NUCLEOTIDE SEQUENCE</scope>
</reference>
<dbReference type="OrthoDB" id="10253254at2759"/>
<keyword evidence="7" id="KW-1185">Reference proteome</keyword>
<gene>
    <name evidence="6" type="ORF">PGLA1383_LOCUS22951</name>
</gene>
<dbReference type="Gene3D" id="3.40.50.300">
    <property type="entry name" value="P-loop containing nucleotide triphosphate hydrolases"/>
    <property type="match status" value="1"/>
</dbReference>
<keyword evidence="1" id="KW-0547">Nucleotide-binding</keyword>
<dbReference type="InterPro" id="IPR027417">
    <property type="entry name" value="P-loop_NTPase"/>
</dbReference>
<evidence type="ECO:0000256" key="5">
    <source>
        <dbReference type="SAM" id="MobiDB-lite"/>
    </source>
</evidence>
<dbReference type="Proteomes" id="UP000654075">
    <property type="component" value="Unassembled WGS sequence"/>
</dbReference>
<name>A0A813F0P7_POLGL</name>
<organism evidence="6 7">
    <name type="scientific">Polarella glacialis</name>
    <name type="common">Dinoflagellate</name>
    <dbReference type="NCBI Taxonomy" id="89957"/>
    <lineage>
        <taxon>Eukaryota</taxon>
        <taxon>Sar</taxon>
        <taxon>Alveolata</taxon>
        <taxon>Dinophyceae</taxon>
        <taxon>Suessiales</taxon>
        <taxon>Suessiaceae</taxon>
        <taxon>Polarella</taxon>
    </lineage>
</organism>